<keyword evidence="3" id="KW-1185">Reference proteome</keyword>
<dbReference type="EMBL" id="CP054719">
    <property type="protein sequence ID" value="QOL20156.1"/>
    <property type="molecule type" value="Genomic_DNA"/>
</dbReference>
<proteinExistence type="predicted"/>
<dbReference type="NCBIfam" id="TIGR03363">
    <property type="entry name" value="VI_chp_8"/>
    <property type="match status" value="1"/>
</dbReference>
<dbReference type="Proteomes" id="UP000594001">
    <property type="component" value="Chromosome"/>
</dbReference>
<accession>A0A7L9RUC8</accession>
<evidence type="ECO:0000313" key="2">
    <source>
        <dbReference type="EMBL" id="QOL20156.1"/>
    </source>
</evidence>
<dbReference type="RefSeq" id="WP_350331710.1">
    <property type="nucleotide sequence ID" value="NZ_CP054719.1"/>
</dbReference>
<dbReference type="InterPro" id="IPR017740">
    <property type="entry name" value="TssA-like"/>
</dbReference>
<evidence type="ECO:0000313" key="3">
    <source>
        <dbReference type="Proteomes" id="UP000594001"/>
    </source>
</evidence>
<dbReference type="InterPro" id="IPR010657">
    <property type="entry name" value="ImpA_N"/>
</dbReference>
<evidence type="ECO:0000259" key="1">
    <source>
        <dbReference type="Pfam" id="PF06812"/>
    </source>
</evidence>
<organism evidence="2 3">
    <name type="scientific">Candidatus Bodocaedibacter vickermanii</name>
    <dbReference type="NCBI Taxonomy" id="2741701"/>
    <lineage>
        <taxon>Bacteria</taxon>
        <taxon>Pseudomonadati</taxon>
        <taxon>Pseudomonadota</taxon>
        <taxon>Alphaproteobacteria</taxon>
        <taxon>Holosporales</taxon>
        <taxon>Candidatus Paracaedibacteraceae</taxon>
        <taxon>Candidatus Bodocaedibacter</taxon>
    </lineage>
</organism>
<feature type="domain" description="ImpA N-terminal" evidence="1">
    <location>
        <begin position="8"/>
        <end position="118"/>
    </location>
</feature>
<protein>
    <submittedName>
        <fullName evidence="2">Type VI secretion system protein TssA</fullName>
    </submittedName>
</protein>
<dbReference type="AlphaFoldDB" id="A0A7L9RUC8"/>
<reference evidence="2 3" key="1">
    <citation type="submission" date="2020-06" db="EMBL/GenBank/DDBJ databases">
        <title>The endosymbiont of the kinetoplastid Bodo saltans is a Paracaedibacter-like alpha-proteobacterium possessing a putative toxin-antitoxin system.</title>
        <authorList>
            <person name="Midha S."/>
            <person name="Rigden D.J."/>
            <person name="Siozios S."/>
            <person name="Hurst G.D.D."/>
            <person name="Jackson A.P."/>
        </authorList>
    </citation>
    <scope>NUCLEOTIDE SEQUENCE [LARGE SCALE GENOMIC DNA]</scope>
    <source>
        <strain evidence="2">Lake Konstanz</strain>
    </source>
</reference>
<dbReference type="KEGG" id="pbal:CPBP_00937"/>
<dbReference type="PANTHER" id="PTHR37951:SF1">
    <property type="entry name" value="TYPE VI SECRETION SYSTEM COMPONENT TSSA1"/>
    <property type="match status" value="1"/>
</dbReference>
<sequence>MNRADLLLPIREDAPAGDMIRYDAVYREIQSLRNATDSQTPDYKKLETACVDTLKNVSKDLHVVAILTEAWANLYGLQGLTEGLSLIIDMCETFWDTLHPNNSDDQEARLSSFVWINDKLSDVVLKIRITAPKMPGMPVYTLATLIDARQLELVMQKSGLRKTEILDRAVRENRPTLELITKSMIITPVEFYEQLVADIQSAVDAIERLEGFLDEAFKEDAITLKSFDRYFDHIKAYANEALEKKRALPTAENAESIEDVDQPSETDTTTLDEAIRLPADQLYGLLAKIAERLEEIEPKSPAPKLVRKAIEWGNMSTTELFNDLARNDISIAEITKLLG</sequence>
<dbReference type="Pfam" id="PF06812">
    <property type="entry name" value="ImpA_N"/>
    <property type="match status" value="1"/>
</dbReference>
<gene>
    <name evidence="2" type="ORF">CPBP_00937</name>
</gene>
<name>A0A7L9RUC8_9PROT</name>
<dbReference type="PANTHER" id="PTHR37951">
    <property type="entry name" value="CYTOPLASMIC PROTEIN-RELATED"/>
    <property type="match status" value="1"/>
</dbReference>